<evidence type="ECO:0000259" key="10">
    <source>
        <dbReference type="PROSITE" id="PS50222"/>
    </source>
</evidence>
<evidence type="ECO:0000256" key="4">
    <source>
        <dbReference type="ARBA" id="ARBA00022692"/>
    </source>
</evidence>
<feature type="transmembrane region" description="Helical" evidence="9">
    <location>
        <begin position="566"/>
        <end position="586"/>
    </location>
</feature>
<dbReference type="PANTHER" id="PTHR31503:SF36">
    <property type="entry name" value="SODIUM_CALCIUM EXCHANGER MEMBRANE REGION DOMAIN-CONTAINING PROTEIN"/>
    <property type="match status" value="1"/>
</dbReference>
<dbReference type="Proteomes" id="UP000626092">
    <property type="component" value="Unassembled WGS sequence"/>
</dbReference>
<dbReference type="PANTHER" id="PTHR31503">
    <property type="entry name" value="VACUOLAR CALCIUM ION TRANSPORTER"/>
    <property type="match status" value="1"/>
</dbReference>
<keyword evidence="6 9" id="KW-1133">Transmembrane helix</keyword>
<dbReference type="PROSITE" id="PS50222">
    <property type="entry name" value="EF_HAND_2"/>
    <property type="match status" value="1"/>
</dbReference>
<comment type="caution">
    <text evidence="11">The sequence shown here is derived from an EMBL/GenBank/DDBJ whole genome shotgun (WGS) entry which is preliminary data.</text>
</comment>
<feature type="transmembrane region" description="Helical" evidence="9">
    <location>
        <begin position="110"/>
        <end position="130"/>
    </location>
</feature>
<evidence type="ECO:0000256" key="7">
    <source>
        <dbReference type="ARBA" id="ARBA00023065"/>
    </source>
</evidence>
<dbReference type="AlphaFoldDB" id="A0A834GSD4"/>
<keyword evidence="4 9" id="KW-0812">Transmembrane</keyword>
<dbReference type="CDD" id="cd00051">
    <property type="entry name" value="EFh"/>
    <property type="match status" value="1"/>
</dbReference>
<keyword evidence="5" id="KW-0106">Calcium</keyword>
<evidence type="ECO:0000256" key="9">
    <source>
        <dbReference type="SAM" id="Phobius"/>
    </source>
</evidence>
<dbReference type="GO" id="GO:0016020">
    <property type="term" value="C:membrane"/>
    <property type="evidence" value="ECO:0007669"/>
    <property type="project" value="InterPro"/>
</dbReference>
<dbReference type="GO" id="GO:0012505">
    <property type="term" value="C:endomembrane system"/>
    <property type="evidence" value="ECO:0007669"/>
    <property type="project" value="UniProtKB-SubCell"/>
</dbReference>
<feature type="domain" description="EF-hand" evidence="10">
    <location>
        <begin position="339"/>
        <end position="374"/>
    </location>
</feature>
<keyword evidence="12" id="KW-1185">Reference proteome</keyword>
<dbReference type="OrthoDB" id="26525at2759"/>
<evidence type="ECO:0000256" key="1">
    <source>
        <dbReference type="ARBA" id="ARBA00004127"/>
    </source>
</evidence>
<dbReference type="GO" id="GO:0015369">
    <property type="term" value="F:calcium:proton antiporter activity"/>
    <property type="evidence" value="ECO:0007669"/>
    <property type="project" value="TreeGrafter"/>
</dbReference>
<evidence type="ECO:0000313" key="12">
    <source>
        <dbReference type="Proteomes" id="UP000626092"/>
    </source>
</evidence>
<name>A0A834GSD4_RHOSS</name>
<dbReference type="InterPro" id="IPR018247">
    <property type="entry name" value="EF_Hand_1_Ca_BS"/>
</dbReference>
<proteinExistence type="predicted"/>
<dbReference type="InterPro" id="IPR004713">
    <property type="entry name" value="CaH_exchang"/>
</dbReference>
<sequence>MSFSSSRSLNFPVLRNTEEATLTYTDTHTYISSQPSMAIKPPLSLLHLLLLCGVACCCLITDSGGGPADLLSDGVWPLLLPRLNPFRATDSTCDQTYGFLPCTTTVLGNLFLILVYGYLMFLAATCLCNGSELLLEILGPGLIGGLLLPVLGALPDAMLILVSGLSGTTETAQSKVSVGMGLLAGSTILILTLLWGTCIIVGKCDIQDSKAVDGKDTKGLSLTGSGVSTDIWTCYAARIMTVCNPIYCCPIATRYEFDFRKALSSPDRTYFITRDAAFVLSLSGILRHLKQRALGRLLRDDGTPNADVIEKFVSLDTLNADFDRILNAEFDRILSCFLTLESDFDRLFHAIDVDGDGQISYAELKAMIIGIQFDEINLDAADATDKVMKDFDTSLNTTIELQEFIAGISRWLDEARHSVASSNGGSNTVKYLDDFHEQTKREHYLLGDQSDEVVEGVENPKKITIKAVLLLLLGTLIAVAFADPLVDAVDNFSDATSIPTFFISFIGLPLATSNEAVSAIIFASRKKQRSASLTFSQLYGVVTMNNVLCLSVFLALVYVRGLTWDFSAEVLVIVIVCVVMGAFASFRTTFPLWTSFVAFLLYPFSVALVYVLDYVLGWS</sequence>
<dbReference type="GO" id="GO:0006874">
    <property type="term" value="P:intracellular calcium ion homeostasis"/>
    <property type="evidence" value="ECO:0007669"/>
    <property type="project" value="TreeGrafter"/>
</dbReference>
<feature type="transmembrane region" description="Helical" evidence="9">
    <location>
        <begin position="535"/>
        <end position="560"/>
    </location>
</feature>
<evidence type="ECO:0000256" key="6">
    <source>
        <dbReference type="ARBA" id="ARBA00022989"/>
    </source>
</evidence>
<feature type="transmembrane region" description="Helical" evidence="9">
    <location>
        <begin position="142"/>
        <end position="166"/>
    </location>
</feature>
<reference evidence="11" key="1">
    <citation type="submission" date="2019-11" db="EMBL/GenBank/DDBJ databases">
        <authorList>
            <person name="Liu Y."/>
            <person name="Hou J."/>
            <person name="Li T.-Q."/>
            <person name="Guan C.-H."/>
            <person name="Wu X."/>
            <person name="Wu H.-Z."/>
            <person name="Ling F."/>
            <person name="Zhang R."/>
            <person name="Shi X.-G."/>
            <person name="Ren J.-P."/>
            <person name="Chen E.-F."/>
            <person name="Sun J.-M."/>
        </authorList>
    </citation>
    <scope>NUCLEOTIDE SEQUENCE</scope>
    <source>
        <strain evidence="11">Adult_tree_wgs_1</strain>
        <tissue evidence="11">Leaves</tissue>
    </source>
</reference>
<feature type="transmembrane region" description="Helical" evidence="9">
    <location>
        <begin position="498"/>
        <end position="523"/>
    </location>
</feature>
<evidence type="ECO:0000256" key="2">
    <source>
        <dbReference type="ARBA" id="ARBA00022448"/>
    </source>
</evidence>
<evidence type="ECO:0000313" key="11">
    <source>
        <dbReference type="EMBL" id="KAF7140329.1"/>
    </source>
</evidence>
<dbReference type="InterPro" id="IPR004837">
    <property type="entry name" value="NaCa_Exmemb"/>
</dbReference>
<dbReference type="SUPFAM" id="SSF47473">
    <property type="entry name" value="EF-hand"/>
    <property type="match status" value="1"/>
</dbReference>
<keyword evidence="8 9" id="KW-0472">Membrane</keyword>
<feature type="transmembrane region" description="Helical" evidence="9">
    <location>
        <begin position="467"/>
        <end position="486"/>
    </location>
</feature>
<feature type="transmembrane region" description="Helical" evidence="9">
    <location>
        <begin position="593"/>
        <end position="612"/>
    </location>
</feature>
<evidence type="ECO:0000256" key="3">
    <source>
        <dbReference type="ARBA" id="ARBA00022449"/>
    </source>
</evidence>
<evidence type="ECO:0000256" key="8">
    <source>
        <dbReference type="ARBA" id="ARBA00023136"/>
    </source>
</evidence>
<dbReference type="InterPro" id="IPR002048">
    <property type="entry name" value="EF_hand_dom"/>
</dbReference>
<dbReference type="Gene3D" id="1.10.238.10">
    <property type="entry name" value="EF-hand"/>
    <property type="match status" value="1"/>
</dbReference>
<dbReference type="SMART" id="SM00054">
    <property type="entry name" value="EFh"/>
    <property type="match status" value="2"/>
</dbReference>
<protein>
    <recommendedName>
        <fullName evidence="10">EF-hand domain-containing protein</fullName>
    </recommendedName>
</protein>
<keyword evidence="7" id="KW-0406">Ion transport</keyword>
<accession>A0A834GSD4</accession>
<feature type="transmembrane region" description="Helical" evidence="9">
    <location>
        <begin position="178"/>
        <end position="201"/>
    </location>
</feature>
<gene>
    <name evidence="11" type="ORF">RHSIM_Rhsim06G0204200</name>
</gene>
<dbReference type="Pfam" id="PF01699">
    <property type="entry name" value="Na_Ca_ex"/>
    <property type="match status" value="2"/>
</dbReference>
<keyword evidence="3" id="KW-0050">Antiport</keyword>
<organism evidence="11 12">
    <name type="scientific">Rhododendron simsii</name>
    <name type="common">Sims's rhododendron</name>
    <dbReference type="NCBI Taxonomy" id="118357"/>
    <lineage>
        <taxon>Eukaryota</taxon>
        <taxon>Viridiplantae</taxon>
        <taxon>Streptophyta</taxon>
        <taxon>Embryophyta</taxon>
        <taxon>Tracheophyta</taxon>
        <taxon>Spermatophyta</taxon>
        <taxon>Magnoliopsida</taxon>
        <taxon>eudicotyledons</taxon>
        <taxon>Gunneridae</taxon>
        <taxon>Pentapetalae</taxon>
        <taxon>asterids</taxon>
        <taxon>Ericales</taxon>
        <taxon>Ericaceae</taxon>
        <taxon>Ericoideae</taxon>
        <taxon>Rhodoreae</taxon>
        <taxon>Rhododendron</taxon>
    </lineage>
</organism>
<evidence type="ECO:0000256" key="5">
    <source>
        <dbReference type="ARBA" id="ARBA00022837"/>
    </source>
</evidence>
<feature type="transmembrane region" description="Helical" evidence="9">
    <location>
        <begin position="43"/>
        <end position="62"/>
    </location>
</feature>
<dbReference type="InterPro" id="IPR011992">
    <property type="entry name" value="EF-hand-dom_pair"/>
</dbReference>
<dbReference type="EMBL" id="WJXA01000006">
    <property type="protein sequence ID" value="KAF7140329.1"/>
    <property type="molecule type" value="Genomic_DNA"/>
</dbReference>
<dbReference type="Pfam" id="PF13499">
    <property type="entry name" value="EF-hand_7"/>
    <property type="match status" value="1"/>
</dbReference>
<keyword evidence="2" id="KW-0813">Transport</keyword>
<dbReference type="PROSITE" id="PS00018">
    <property type="entry name" value="EF_HAND_1"/>
    <property type="match status" value="1"/>
</dbReference>
<comment type="subcellular location">
    <subcellularLocation>
        <location evidence="1">Endomembrane system</location>
        <topology evidence="1">Multi-pass membrane protein</topology>
    </subcellularLocation>
</comment>
<dbReference type="GO" id="GO:0005509">
    <property type="term" value="F:calcium ion binding"/>
    <property type="evidence" value="ECO:0007669"/>
    <property type="project" value="InterPro"/>
</dbReference>